<feature type="compositionally biased region" description="Basic and acidic residues" evidence="1">
    <location>
        <begin position="86"/>
        <end position="100"/>
    </location>
</feature>
<proteinExistence type="predicted"/>
<sequence>MSKRKRQTRLPFTPLPSKPSTSSSTNNPIEAIELSDSQSEQSERSERNNPPSHDKEDESEEDIIRSDRKRLRRFAPSSLHQSTDPTSERSESLPDPKDILTHQPSSSPPSSLSDELSNLATSLPSNIPTSTQNARNAHKAALETLKRRRAGEPSPSPPSTYESPVLPLDTLSLSLSDPDGFSSSSGDESFISDSSTLGIPSTLIPLQFTRTATLPPRDLFTNITRSMVYESLSAPLDEGEEGVVKLSLDKLDGIVAGLAGRFISSAWRAGFVDALKAGRGMGVESTPRGEGCEACGRAHNARWKVSFEGGDEVTTFRVGKTCLSNARVAHGLVHWRGRLRDRVGGYVGKVHGGGADAEVVFEEMVGNGMVERLWRGFKRGLDEARGTVD</sequence>
<reference evidence="3" key="1">
    <citation type="journal article" date="2020" name="Stud. Mycol.">
        <title>101 Dothideomycetes genomes: a test case for predicting lifestyles and emergence of pathogens.</title>
        <authorList>
            <person name="Haridas S."/>
            <person name="Albert R."/>
            <person name="Binder M."/>
            <person name="Bloem J."/>
            <person name="Labutti K."/>
            <person name="Salamov A."/>
            <person name="Andreopoulos B."/>
            <person name="Baker S."/>
            <person name="Barry K."/>
            <person name="Bills G."/>
            <person name="Bluhm B."/>
            <person name="Cannon C."/>
            <person name="Castanera R."/>
            <person name="Culley D."/>
            <person name="Daum C."/>
            <person name="Ezra D."/>
            <person name="Gonzalez J."/>
            <person name="Henrissat B."/>
            <person name="Kuo A."/>
            <person name="Liang C."/>
            <person name="Lipzen A."/>
            <person name="Lutzoni F."/>
            <person name="Magnuson J."/>
            <person name="Mondo S."/>
            <person name="Nolan M."/>
            <person name="Ohm R."/>
            <person name="Pangilinan J."/>
            <person name="Park H.-J."/>
            <person name="Ramirez L."/>
            <person name="Alfaro M."/>
            <person name="Sun H."/>
            <person name="Tritt A."/>
            <person name="Yoshinaga Y."/>
            <person name="Zwiers L.-H."/>
            <person name="Turgeon B."/>
            <person name="Goodwin S."/>
            <person name="Spatafora J."/>
            <person name="Crous P."/>
            <person name="Grigoriev I."/>
        </authorList>
    </citation>
    <scope>NUCLEOTIDE SEQUENCE</scope>
    <source>
        <strain evidence="3">CBS 480.64</strain>
    </source>
</reference>
<name>A0A6A7BZ15_9PEZI</name>
<gene>
    <name evidence="3" type="ORF">K470DRAFT_264786</name>
</gene>
<organism evidence="3 4">
    <name type="scientific">Piedraia hortae CBS 480.64</name>
    <dbReference type="NCBI Taxonomy" id="1314780"/>
    <lineage>
        <taxon>Eukaryota</taxon>
        <taxon>Fungi</taxon>
        <taxon>Dikarya</taxon>
        <taxon>Ascomycota</taxon>
        <taxon>Pezizomycotina</taxon>
        <taxon>Dothideomycetes</taxon>
        <taxon>Dothideomycetidae</taxon>
        <taxon>Capnodiales</taxon>
        <taxon>Piedraiaceae</taxon>
        <taxon>Piedraia</taxon>
    </lineage>
</organism>
<dbReference type="Pfam" id="PF13926">
    <property type="entry name" value="DUF4211"/>
    <property type="match status" value="1"/>
</dbReference>
<dbReference type="AlphaFoldDB" id="A0A6A7BZ15"/>
<evidence type="ECO:0000313" key="4">
    <source>
        <dbReference type="Proteomes" id="UP000799421"/>
    </source>
</evidence>
<evidence type="ECO:0000256" key="1">
    <source>
        <dbReference type="SAM" id="MobiDB-lite"/>
    </source>
</evidence>
<dbReference type="EMBL" id="MU005986">
    <property type="protein sequence ID" value="KAF2859949.1"/>
    <property type="molecule type" value="Genomic_DNA"/>
</dbReference>
<protein>
    <recommendedName>
        <fullName evidence="2">DUF4211 domain-containing protein</fullName>
    </recommendedName>
</protein>
<feature type="domain" description="DUF4211" evidence="2">
    <location>
        <begin position="190"/>
        <end position="309"/>
    </location>
</feature>
<accession>A0A6A7BZ15</accession>
<keyword evidence="4" id="KW-1185">Reference proteome</keyword>
<evidence type="ECO:0000259" key="2">
    <source>
        <dbReference type="Pfam" id="PF13926"/>
    </source>
</evidence>
<dbReference type="InterPro" id="IPR025451">
    <property type="entry name" value="DUF4211"/>
</dbReference>
<dbReference type="Proteomes" id="UP000799421">
    <property type="component" value="Unassembled WGS sequence"/>
</dbReference>
<feature type="region of interest" description="Disordered" evidence="1">
    <location>
        <begin position="1"/>
        <end position="166"/>
    </location>
</feature>
<evidence type="ECO:0000313" key="3">
    <source>
        <dbReference type="EMBL" id="KAF2859949.1"/>
    </source>
</evidence>
<feature type="compositionally biased region" description="Low complexity" evidence="1">
    <location>
        <begin position="104"/>
        <end position="119"/>
    </location>
</feature>
<feature type="compositionally biased region" description="Basic and acidic residues" evidence="1">
    <location>
        <begin position="41"/>
        <end position="66"/>
    </location>
</feature>
<dbReference type="OrthoDB" id="21499at2759"/>
<feature type="compositionally biased region" description="Polar residues" evidence="1">
    <location>
        <begin position="120"/>
        <end position="135"/>
    </location>
</feature>
<feature type="compositionally biased region" description="Low complexity" evidence="1">
    <location>
        <begin position="18"/>
        <end position="28"/>
    </location>
</feature>